<organism evidence="2 3">
    <name type="scientific">Pedobacter cryophilus</name>
    <dbReference type="NCBI Taxonomy" id="2571271"/>
    <lineage>
        <taxon>Bacteria</taxon>
        <taxon>Pseudomonadati</taxon>
        <taxon>Bacteroidota</taxon>
        <taxon>Sphingobacteriia</taxon>
        <taxon>Sphingobacteriales</taxon>
        <taxon>Sphingobacteriaceae</taxon>
        <taxon>Pedobacter</taxon>
    </lineage>
</organism>
<evidence type="ECO:0000313" key="3">
    <source>
        <dbReference type="Proteomes" id="UP000308181"/>
    </source>
</evidence>
<dbReference type="SMART" id="SM00089">
    <property type="entry name" value="PKD"/>
    <property type="match status" value="2"/>
</dbReference>
<dbReference type="PROSITE" id="PS50093">
    <property type="entry name" value="PKD"/>
    <property type="match status" value="2"/>
</dbReference>
<dbReference type="Pfam" id="PF13585">
    <property type="entry name" value="CHU_C"/>
    <property type="match status" value="1"/>
</dbReference>
<name>A0A4U1C8C3_9SPHI</name>
<dbReference type="Proteomes" id="UP000308181">
    <property type="component" value="Unassembled WGS sequence"/>
</dbReference>
<dbReference type="InterPro" id="IPR026341">
    <property type="entry name" value="T9SS_type_B"/>
</dbReference>
<evidence type="ECO:0000259" key="1">
    <source>
        <dbReference type="PROSITE" id="PS50093"/>
    </source>
</evidence>
<accession>A0A4U1C8C3</accession>
<dbReference type="NCBIfam" id="TIGR04131">
    <property type="entry name" value="Bac_Flav_CTERM"/>
    <property type="match status" value="1"/>
</dbReference>
<comment type="caution">
    <text evidence="2">The sequence shown here is derived from an EMBL/GenBank/DDBJ whole genome shotgun (WGS) entry which is preliminary data.</text>
</comment>
<dbReference type="EMBL" id="SWBP01000001">
    <property type="protein sequence ID" value="TKC00677.1"/>
    <property type="molecule type" value="Genomic_DNA"/>
</dbReference>
<keyword evidence="3" id="KW-1185">Reference proteome</keyword>
<dbReference type="Pfam" id="PF18911">
    <property type="entry name" value="PKD_4"/>
    <property type="match status" value="1"/>
</dbReference>
<dbReference type="SUPFAM" id="SSF49299">
    <property type="entry name" value="PKD domain"/>
    <property type="match status" value="2"/>
</dbReference>
<protein>
    <submittedName>
        <fullName evidence="2">T9SS type B sorting domain-containing protein</fullName>
    </submittedName>
</protein>
<dbReference type="InterPro" id="IPR013783">
    <property type="entry name" value="Ig-like_fold"/>
</dbReference>
<sequence length="692" mass="74417">MISNIKRLSTKSFLMKSLVVFFLMGFSPKFVKAQVPRNDDCAGAIKLGTVRGFCSAEAAYSNVRATPSGFDKALEWPAIGNDVWFSFVATAYDVNINVKAGGTAAGTLLNPLIAIYSGDCTTILQEIGQSYPGNTQSAYYKGALTVGVTYFIRVSATNNATGTFQLCVDNFFPAIQPGQDCATASLLCSKDRVSPINVTGAGLNNREAAGTCIDINSNGGSIEANTAWYKWIAANNGTLTFTITPTNNNDDIDWVLYDLGPSGNCSAVTAANAIRCAAGSGVTCSPKYYLTGLDANSTDTQETGGCVPGQDGFVRFIDMQQGRTYALLINNFSSGNNGFTLEFGGTGEFLGPKPTFKTTNTFCDNVFTTTYQADDVQAGYTYNWDFGLGGNIRKSTSPGPVSVNYNNPGERTVTLEVTSPIGCTTYQSYFFKDLGVLNQPQILNQPPTYCVGDTLVLEPANQPEGTDVVWTLPDGTEIRETILKVPITSIDQTGTISLKYVVDDCGSPSTVIDINVLAKPVAAFTLDPSIDQLFSAPISFNFINNSVDAVSYQWDFGDGATSTQTNPSHTFDQPGSYVVTLIANNGICADTLSTNVIKILAEGDIIVPNTFTPNNDGVNDYFNILIANLKTYNIKIFNRYGSLVFTSTKILDSWDGNYQGKPMPVGVYYFIIDGLDVAGNKLFRKNSVTLIR</sequence>
<dbReference type="InterPro" id="IPR035986">
    <property type="entry name" value="PKD_dom_sf"/>
</dbReference>
<dbReference type="InterPro" id="IPR000601">
    <property type="entry name" value="PKD_dom"/>
</dbReference>
<evidence type="ECO:0000313" key="2">
    <source>
        <dbReference type="EMBL" id="TKC00677.1"/>
    </source>
</evidence>
<reference evidence="2 3" key="1">
    <citation type="submission" date="2019-04" db="EMBL/GenBank/DDBJ databases">
        <title>Pedobacter sp. AR-3-17 sp. nov., isolated from Arctic soil.</title>
        <authorList>
            <person name="Dahal R.H."/>
            <person name="Kim D.-U."/>
        </authorList>
    </citation>
    <scope>NUCLEOTIDE SEQUENCE [LARGE SCALE GENOMIC DNA]</scope>
    <source>
        <strain evidence="2 3">AR-3-17</strain>
    </source>
</reference>
<proteinExistence type="predicted"/>
<dbReference type="CDD" id="cd00146">
    <property type="entry name" value="PKD"/>
    <property type="match status" value="2"/>
</dbReference>
<dbReference type="OrthoDB" id="610082at2"/>
<feature type="domain" description="PKD" evidence="1">
    <location>
        <begin position="544"/>
        <end position="596"/>
    </location>
</feature>
<feature type="domain" description="PKD" evidence="1">
    <location>
        <begin position="381"/>
        <end position="422"/>
    </location>
</feature>
<dbReference type="InterPro" id="IPR022409">
    <property type="entry name" value="PKD/Chitinase_dom"/>
</dbReference>
<dbReference type="Gene3D" id="2.60.40.10">
    <property type="entry name" value="Immunoglobulins"/>
    <property type="match status" value="2"/>
</dbReference>
<dbReference type="AlphaFoldDB" id="A0A4U1C8C3"/>
<gene>
    <name evidence="2" type="ORF">FA046_03080</name>
</gene>